<accession>A0ACB7RII3</accession>
<gene>
    <name evidence="1" type="ORF">HPB50_002234</name>
</gene>
<protein>
    <submittedName>
        <fullName evidence="1">Uncharacterized protein</fullName>
    </submittedName>
</protein>
<dbReference type="Proteomes" id="UP000821845">
    <property type="component" value="Chromosome 9"/>
</dbReference>
<comment type="caution">
    <text evidence="1">The sequence shown here is derived from an EMBL/GenBank/DDBJ whole genome shotgun (WGS) entry which is preliminary data.</text>
</comment>
<sequence length="244" mass="26833">MAQQPREKRRSLLRWLVSRSRDRKTPATGTGSSNSGSVPLASLPKSHTYSGACCKAPRTQRSLSVYDVEQVSFAAESQRPLLALCRLCLTVVPSSALYRVTRCGCYFCLQALAHLATKAAHYWMGPPTKRQIGSVPGQDNKALQNLNDKSIYCLTDIINEAWSTGKETDVHGISPTTLPSGVLKVVMDMYRALQEVIDAVERHLQSTVLRCSPRKSELLLWYTDPSAEAPNLRDGSHSAIATSN</sequence>
<proteinExistence type="predicted"/>
<keyword evidence="2" id="KW-1185">Reference proteome</keyword>
<reference evidence="1" key="1">
    <citation type="submission" date="2020-05" db="EMBL/GenBank/DDBJ databases">
        <title>Large-scale comparative analyses of tick genomes elucidate their genetic diversity and vector capacities.</title>
        <authorList>
            <person name="Jia N."/>
            <person name="Wang J."/>
            <person name="Shi W."/>
            <person name="Du L."/>
            <person name="Sun Y."/>
            <person name="Zhan W."/>
            <person name="Jiang J."/>
            <person name="Wang Q."/>
            <person name="Zhang B."/>
            <person name="Ji P."/>
            <person name="Sakyi L.B."/>
            <person name="Cui X."/>
            <person name="Yuan T."/>
            <person name="Jiang B."/>
            <person name="Yang W."/>
            <person name="Lam T.T.-Y."/>
            <person name="Chang Q."/>
            <person name="Ding S."/>
            <person name="Wang X."/>
            <person name="Zhu J."/>
            <person name="Ruan X."/>
            <person name="Zhao L."/>
            <person name="Wei J."/>
            <person name="Que T."/>
            <person name="Du C."/>
            <person name="Cheng J."/>
            <person name="Dai P."/>
            <person name="Han X."/>
            <person name="Huang E."/>
            <person name="Gao Y."/>
            <person name="Liu J."/>
            <person name="Shao H."/>
            <person name="Ye R."/>
            <person name="Li L."/>
            <person name="Wei W."/>
            <person name="Wang X."/>
            <person name="Wang C."/>
            <person name="Yang T."/>
            <person name="Huo Q."/>
            <person name="Li W."/>
            <person name="Guo W."/>
            <person name="Chen H."/>
            <person name="Zhou L."/>
            <person name="Ni X."/>
            <person name="Tian J."/>
            <person name="Zhou Y."/>
            <person name="Sheng Y."/>
            <person name="Liu T."/>
            <person name="Pan Y."/>
            <person name="Xia L."/>
            <person name="Li J."/>
            <person name="Zhao F."/>
            <person name="Cao W."/>
        </authorList>
    </citation>
    <scope>NUCLEOTIDE SEQUENCE</scope>
    <source>
        <strain evidence="1">Hyas-2018</strain>
    </source>
</reference>
<dbReference type="EMBL" id="CM023489">
    <property type="protein sequence ID" value="KAH6921569.1"/>
    <property type="molecule type" value="Genomic_DNA"/>
</dbReference>
<name>A0ACB7RII3_HYAAI</name>
<evidence type="ECO:0000313" key="2">
    <source>
        <dbReference type="Proteomes" id="UP000821845"/>
    </source>
</evidence>
<organism evidence="1 2">
    <name type="scientific">Hyalomma asiaticum</name>
    <name type="common">Tick</name>
    <dbReference type="NCBI Taxonomy" id="266040"/>
    <lineage>
        <taxon>Eukaryota</taxon>
        <taxon>Metazoa</taxon>
        <taxon>Ecdysozoa</taxon>
        <taxon>Arthropoda</taxon>
        <taxon>Chelicerata</taxon>
        <taxon>Arachnida</taxon>
        <taxon>Acari</taxon>
        <taxon>Parasitiformes</taxon>
        <taxon>Ixodida</taxon>
        <taxon>Ixodoidea</taxon>
        <taxon>Ixodidae</taxon>
        <taxon>Hyalomminae</taxon>
        <taxon>Hyalomma</taxon>
    </lineage>
</organism>
<evidence type="ECO:0000313" key="1">
    <source>
        <dbReference type="EMBL" id="KAH6921569.1"/>
    </source>
</evidence>